<name>A0A829R6H9_LISGR</name>
<gene>
    <name evidence="1" type="ORF">LMUR_07244</name>
</gene>
<accession>A0A829R6H9</accession>
<proteinExistence type="predicted"/>
<sequence>MDSKAIEEQIRKEPRKKNKFYSVYVVAHSKEGGSATEFIPEIINPDFNPYDGYNSSTYGDEEVRKDEMFIYIDNYRITKEVKDQIKKIAGSKKYKAALEEIEKGVQEIKETEEYGTVNGVPLIEK</sequence>
<dbReference type="RefSeq" id="WP_036105688.1">
    <property type="nucleotide sequence ID" value="NZ_AODG01000008.1"/>
</dbReference>
<dbReference type="AlphaFoldDB" id="A0A829R6H9"/>
<organism evidence="1 2">
    <name type="scientific">Listeria grayi FSL F6-1183</name>
    <dbReference type="NCBI Taxonomy" id="1265827"/>
    <lineage>
        <taxon>Bacteria</taxon>
        <taxon>Bacillati</taxon>
        <taxon>Bacillota</taxon>
        <taxon>Bacilli</taxon>
        <taxon>Bacillales</taxon>
        <taxon>Listeriaceae</taxon>
        <taxon>Listeria</taxon>
    </lineage>
</organism>
<protein>
    <submittedName>
        <fullName evidence="1">Uncharacterized protein</fullName>
    </submittedName>
</protein>
<comment type="caution">
    <text evidence="1">The sequence shown here is derived from an EMBL/GenBank/DDBJ whole genome shotgun (WGS) entry which is preliminary data.</text>
</comment>
<dbReference type="EMBL" id="AODG01000008">
    <property type="protein sequence ID" value="EUJ28337.1"/>
    <property type="molecule type" value="Genomic_DNA"/>
</dbReference>
<evidence type="ECO:0000313" key="2">
    <source>
        <dbReference type="Proteomes" id="UP000019251"/>
    </source>
</evidence>
<dbReference type="Proteomes" id="UP000019251">
    <property type="component" value="Unassembled WGS sequence"/>
</dbReference>
<reference evidence="1 2" key="1">
    <citation type="submission" date="2012-12" db="EMBL/GenBank/DDBJ databases">
        <title>Novel taxa of Listeriaceae from agricultural environments in the United States.</title>
        <authorList>
            <person name="den Bakker H.C."/>
            <person name="Allred A."/>
            <person name="Warchocki S."/>
            <person name="Wright E.M."/>
            <person name="Burrell A."/>
            <person name="Nightingale K.K."/>
            <person name="Kephart D."/>
            <person name="Wiedmann M."/>
        </authorList>
    </citation>
    <scope>NUCLEOTIDE SEQUENCE [LARGE SCALE GENOMIC DNA]</scope>
    <source>
        <strain evidence="1 2">FSL F6-1183</strain>
    </source>
</reference>
<evidence type="ECO:0000313" key="1">
    <source>
        <dbReference type="EMBL" id="EUJ28337.1"/>
    </source>
</evidence>